<accession>A0A381R7E1</accession>
<evidence type="ECO:0000256" key="1">
    <source>
        <dbReference type="ARBA" id="ARBA00004907"/>
    </source>
</evidence>
<keyword evidence="6" id="KW-0822">Tryptophan biosynthesis</keyword>
<dbReference type="AlphaFoldDB" id="A0A381R7E1"/>
<dbReference type="HAMAP" id="MF_00211">
    <property type="entry name" value="TrpD"/>
    <property type="match status" value="1"/>
</dbReference>
<keyword evidence="3" id="KW-0028">Amino-acid biosynthesis</keyword>
<name>A0A381R7E1_9ZZZZ</name>
<evidence type="ECO:0000256" key="2">
    <source>
        <dbReference type="ARBA" id="ARBA00011948"/>
    </source>
</evidence>
<sequence length="345" mass="35752">VSEKDVDLQLADLIGKVVEGVRLTTTESEAAFDRFMDGSASEVEMAGLLAALRTRGAKHTEIAGGVRALRKAMLPVFSSEPQRLVDTAGTGGGTVTTFNISTAAALVAAGAGVPIAKHGNRSFTSRSGSADVLEALGVDINLTPERMGEILEEVGIIFMFAPLLHPAMRHVAPVRRALGITTIMNVLGPLTNPAGALRQVMGVADPRIRGLVARALQEIGHLRAFVVHGDPGMDEISPSGVTYISELSDSGILEYHVTPEQLGLEPAALESLVGGDPDYNAAVILKVLKGQEGGARTAVVINAAAAIAVADQSTSLQEGVRLAGSSIDSGAASDALERLRIASNQ</sequence>
<dbReference type="Gene3D" id="3.40.1030.10">
    <property type="entry name" value="Nucleoside phosphorylase/phosphoribosyltransferase catalytic domain"/>
    <property type="match status" value="1"/>
</dbReference>
<dbReference type="PANTHER" id="PTHR43285:SF2">
    <property type="entry name" value="ANTHRANILATE PHOSPHORIBOSYLTRANSFERASE"/>
    <property type="match status" value="1"/>
</dbReference>
<evidence type="ECO:0000256" key="6">
    <source>
        <dbReference type="ARBA" id="ARBA00022822"/>
    </source>
</evidence>
<evidence type="ECO:0000256" key="5">
    <source>
        <dbReference type="ARBA" id="ARBA00022679"/>
    </source>
</evidence>
<reference evidence="10" key="1">
    <citation type="submission" date="2018-05" db="EMBL/GenBank/DDBJ databases">
        <authorList>
            <person name="Lanie J.A."/>
            <person name="Ng W.-L."/>
            <person name="Kazmierczak K.M."/>
            <person name="Andrzejewski T.M."/>
            <person name="Davidsen T.M."/>
            <person name="Wayne K.J."/>
            <person name="Tettelin H."/>
            <person name="Glass J.I."/>
            <person name="Rusch D."/>
            <person name="Podicherti R."/>
            <person name="Tsui H.-C.T."/>
            <person name="Winkler M.E."/>
        </authorList>
    </citation>
    <scope>NUCLEOTIDE SEQUENCE</scope>
</reference>
<dbReference type="GO" id="GO:0004048">
    <property type="term" value="F:anthranilate phosphoribosyltransferase activity"/>
    <property type="evidence" value="ECO:0007669"/>
    <property type="project" value="UniProtKB-EC"/>
</dbReference>
<dbReference type="InterPro" id="IPR000312">
    <property type="entry name" value="Glycosyl_Trfase_fam3"/>
</dbReference>
<dbReference type="InterPro" id="IPR017459">
    <property type="entry name" value="Glycosyl_Trfase_fam3_N_dom"/>
</dbReference>
<feature type="non-terminal residue" evidence="10">
    <location>
        <position position="1"/>
    </location>
</feature>
<evidence type="ECO:0000256" key="4">
    <source>
        <dbReference type="ARBA" id="ARBA00022676"/>
    </source>
</evidence>
<dbReference type="InterPro" id="IPR035902">
    <property type="entry name" value="Nuc_phospho_transferase"/>
</dbReference>
<evidence type="ECO:0000259" key="9">
    <source>
        <dbReference type="Pfam" id="PF02885"/>
    </source>
</evidence>
<dbReference type="FunFam" id="3.40.1030.10:FF:000002">
    <property type="entry name" value="Anthranilate phosphoribosyltransferase"/>
    <property type="match status" value="1"/>
</dbReference>
<dbReference type="Pfam" id="PF02885">
    <property type="entry name" value="Glycos_trans_3N"/>
    <property type="match status" value="1"/>
</dbReference>
<evidence type="ECO:0000256" key="7">
    <source>
        <dbReference type="ARBA" id="ARBA00023141"/>
    </source>
</evidence>
<dbReference type="InterPro" id="IPR005940">
    <property type="entry name" value="Anthranilate_Pribosyl_Tfrase"/>
</dbReference>
<dbReference type="EC" id="2.4.2.18" evidence="2"/>
<feature type="domain" description="Glycosyl transferase family 3 N-terminal" evidence="9">
    <location>
        <begin position="12"/>
        <end position="72"/>
    </location>
</feature>
<dbReference type="PANTHER" id="PTHR43285">
    <property type="entry name" value="ANTHRANILATE PHOSPHORIBOSYLTRANSFERASE"/>
    <property type="match status" value="1"/>
</dbReference>
<dbReference type="GO" id="GO:0005829">
    <property type="term" value="C:cytosol"/>
    <property type="evidence" value="ECO:0007669"/>
    <property type="project" value="TreeGrafter"/>
</dbReference>
<gene>
    <name evidence="10" type="ORF">METZ01_LOCUS40344</name>
</gene>
<dbReference type="EMBL" id="UINC01001727">
    <property type="protein sequence ID" value="SUZ87490.1"/>
    <property type="molecule type" value="Genomic_DNA"/>
</dbReference>
<keyword evidence="5" id="KW-0808">Transferase</keyword>
<evidence type="ECO:0000256" key="3">
    <source>
        <dbReference type="ARBA" id="ARBA00022605"/>
    </source>
</evidence>
<proteinExistence type="inferred from homology"/>
<dbReference type="SUPFAM" id="SSF47648">
    <property type="entry name" value="Nucleoside phosphorylase/phosphoribosyltransferase N-terminal domain"/>
    <property type="match status" value="1"/>
</dbReference>
<organism evidence="10">
    <name type="scientific">marine metagenome</name>
    <dbReference type="NCBI Taxonomy" id="408172"/>
    <lineage>
        <taxon>unclassified sequences</taxon>
        <taxon>metagenomes</taxon>
        <taxon>ecological metagenomes</taxon>
    </lineage>
</organism>
<protein>
    <recommendedName>
        <fullName evidence="2">anthranilate phosphoribosyltransferase</fullName>
        <ecNumber evidence="2">2.4.2.18</ecNumber>
    </recommendedName>
</protein>
<evidence type="ECO:0000313" key="10">
    <source>
        <dbReference type="EMBL" id="SUZ87490.1"/>
    </source>
</evidence>
<keyword evidence="7" id="KW-0057">Aromatic amino acid biosynthesis</keyword>
<keyword evidence="4" id="KW-0328">Glycosyltransferase</keyword>
<evidence type="ECO:0000259" key="8">
    <source>
        <dbReference type="Pfam" id="PF00591"/>
    </source>
</evidence>
<feature type="domain" description="Glycosyl transferase family 3" evidence="8">
    <location>
        <begin position="82"/>
        <end position="332"/>
    </location>
</feature>
<dbReference type="Pfam" id="PF00591">
    <property type="entry name" value="Glycos_transf_3"/>
    <property type="match status" value="1"/>
</dbReference>
<comment type="pathway">
    <text evidence="1">Amino-acid biosynthesis; L-tryptophan biosynthesis; L-tryptophan from chorismate: step 2/5.</text>
</comment>
<dbReference type="NCBIfam" id="TIGR01245">
    <property type="entry name" value="trpD"/>
    <property type="match status" value="1"/>
</dbReference>
<dbReference type="SUPFAM" id="SSF52418">
    <property type="entry name" value="Nucleoside phosphorylase/phosphoribosyltransferase catalytic domain"/>
    <property type="match status" value="1"/>
</dbReference>
<dbReference type="Gene3D" id="1.20.970.10">
    <property type="entry name" value="Transferase, Pyrimidine Nucleoside Phosphorylase, Chain C"/>
    <property type="match status" value="1"/>
</dbReference>
<dbReference type="InterPro" id="IPR036320">
    <property type="entry name" value="Glycosyl_Trfase_fam3_N_dom_sf"/>
</dbReference>
<dbReference type="GO" id="GO:0000162">
    <property type="term" value="P:L-tryptophan biosynthetic process"/>
    <property type="evidence" value="ECO:0007669"/>
    <property type="project" value="UniProtKB-KW"/>
</dbReference>